<gene>
    <name evidence="2" type="ORF">VMCG_08485</name>
</gene>
<proteinExistence type="predicted"/>
<comment type="caution">
    <text evidence="2">The sequence shown here is derived from an EMBL/GenBank/DDBJ whole genome shotgun (WGS) entry which is preliminary data.</text>
</comment>
<feature type="domain" description="Methyltransferase type 12" evidence="1">
    <location>
        <begin position="64"/>
        <end position="171"/>
    </location>
</feature>
<sequence>MADYDTNDLFRTGSDAYATVYTRSALSIWYDVYVLGFNMSCIWGCPTTSVLLPFFSEHFSRNHLDCGVATGYMPAAAMTRFWRKHSRHRLTLLDLNPNPLRAAKARIESVATDAEVDCIEADVTAPPSKELGGRRFDSISLFNLFHCMPGGKEKFQAFGTMAQLVSDDGVLVGSTVLGIQHTEWNQWLARFYLKWYNHWWGIFNNWDDTRDDVEAALTEHFVEVETWKVGIMLLFRARRPRRGGSATSTLIDVQ</sequence>
<reference evidence="2 3" key="1">
    <citation type="submission" date="2015-09" db="EMBL/GenBank/DDBJ databases">
        <title>Host preference determinants of Valsa canker pathogens revealed by comparative genomics.</title>
        <authorList>
            <person name="Yin Z."/>
            <person name="Huang L."/>
        </authorList>
    </citation>
    <scope>NUCLEOTIDE SEQUENCE [LARGE SCALE GENOMIC DNA]</scope>
    <source>
        <strain evidence="2 3">03-1</strain>
    </source>
</reference>
<accession>A0A423VWN3</accession>
<name>A0A423VWN3_9PEZI</name>
<dbReference type="OrthoDB" id="10061782at2759"/>
<dbReference type="SUPFAM" id="SSF53335">
    <property type="entry name" value="S-adenosyl-L-methionine-dependent methyltransferases"/>
    <property type="match status" value="1"/>
</dbReference>
<evidence type="ECO:0000313" key="3">
    <source>
        <dbReference type="Proteomes" id="UP000283895"/>
    </source>
</evidence>
<evidence type="ECO:0000313" key="2">
    <source>
        <dbReference type="EMBL" id="ROV95423.1"/>
    </source>
</evidence>
<evidence type="ECO:0000259" key="1">
    <source>
        <dbReference type="Pfam" id="PF08242"/>
    </source>
</evidence>
<dbReference type="EMBL" id="LKEA01000036">
    <property type="protein sequence ID" value="ROV95423.1"/>
    <property type="molecule type" value="Genomic_DNA"/>
</dbReference>
<protein>
    <recommendedName>
        <fullName evidence="1">Methyltransferase type 12 domain-containing protein</fullName>
    </recommendedName>
</protein>
<dbReference type="AlphaFoldDB" id="A0A423VWN3"/>
<keyword evidence="3" id="KW-1185">Reference proteome</keyword>
<organism evidence="2 3">
    <name type="scientific">Cytospora schulzeri</name>
    <dbReference type="NCBI Taxonomy" id="448051"/>
    <lineage>
        <taxon>Eukaryota</taxon>
        <taxon>Fungi</taxon>
        <taxon>Dikarya</taxon>
        <taxon>Ascomycota</taxon>
        <taxon>Pezizomycotina</taxon>
        <taxon>Sordariomycetes</taxon>
        <taxon>Sordariomycetidae</taxon>
        <taxon>Diaporthales</taxon>
        <taxon>Cytosporaceae</taxon>
        <taxon>Cytospora</taxon>
    </lineage>
</organism>
<dbReference type="InterPro" id="IPR029063">
    <property type="entry name" value="SAM-dependent_MTases_sf"/>
</dbReference>
<dbReference type="InterPro" id="IPR013217">
    <property type="entry name" value="Methyltransf_12"/>
</dbReference>
<dbReference type="Gene3D" id="3.40.50.150">
    <property type="entry name" value="Vaccinia Virus protein VP39"/>
    <property type="match status" value="1"/>
</dbReference>
<dbReference type="STRING" id="356882.A0A423VWN3"/>
<dbReference type="Pfam" id="PF08242">
    <property type="entry name" value="Methyltransf_12"/>
    <property type="match status" value="1"/>
</dbReference>
<dbReference type="Proteomes" id="UP000283895">
    <property type="component" value="Unassembled WGS sequence"/>
</dbReference>